<proteinExistence type="predicted"/>
<organism evidence="3 4">
    <name type="scientific">Cryptosporangium minutisporangium</name>
    <dbReference type="NCBI Taxonomy" id="113569"/>
    <lineage>
        <taxon>Bacteria</taxon>
        <taxon>Bacillati</taxon>
        <taxon>Actinomycetota</taxon>
        <taxon>Actinomycetes</taxon>
        <taxon>Cryptosporangiales</taxon>
        <taxon>Cryptosporangiaceae</taxon>
        <taxon>Cryptosporangium</taxon>
    </lineage>
</organism>
<dbReference type="SUPFAM" id="SSF103473">
    <property type="entry name" value="MFS general substrate transporter"/>
    <property type="match status" value="1"/>
</dbReference>
<gene>
    <name evidence="3" type="ORF">GCM10020369_18890</name>
</gene>
<dbReference type="EMBL" id="BAAAYN010000011">
    <property type="protein sequence ID" value="GAA3385422.1"/>
    <property type="molecule type" value="Genomic_DNA"/>
</dbReference>
<keyword evidence="2" id="KW-0812">Transmembrane</keyword>
<feature type="transmembrane region" description="Helical" evidence="2">
    <location>
        <begin position="163"/>
        <end position="183"/>
    </location>
</feature>
<protein>
    <recommendedName>
        <fullName evidence="5">MFS transporter</fullName>
    </recommendedName>
</protein>
<name>A0ABP6SUU9_9ACTN</name>
<evidence type="ECO:0000313" key="3">
    <source>
        <dbReference type="EMBL" id="GAA3385422.1"/>
    </source>
</evidence>
<sequence length="217" mass="20745">MVLHSVLVAPLLARRVRPAVLIAGGLTISVAALATLAALPVTAGPVGIAACFALTNLGAGPLITLATGLVLGVVPPEEAGSAGALNETSGEFGFALGIATLGSLGVAVYRARVELPEGLTPDSAANARDTLSGAAEVAAGLPDKLGSVVLAAAEQAFTAGMQAAAAVSAALLAGLAILVMAALRHTPPIGAEPAATSAPESSPAPAPAPATQSGSAS</sequence>
<keyword evidence="2" id="KW-0472">Membrane</keyword>
<evidence type="ECO:0000256" key="1">
    <source>
        <dbReference type="SAM" id="MobiDB-lite"/>
    </source>
</evidence>
<feature type="region of interest" description="Disordered" evidence="1">
    <location>
        <begin position="189"/>
        <end position="217"/>
    </location>
</feature>
<evidence type="ECO:0000256" key="2">
    <source>
        <dbReference type="SAM" id="Phobius"/>
    </source>
</evidence>
<dbReference type="Gene3D" id="1.20.1250.20">
    <property type="entry name" value="MFS general substrate transporter like domains"/>
    <property type="match status" value="1"/>
</dbReference>
<feature type="compositionally biased region" description="Low complexity" evidence="1">
    <location>
        <begin position="191"/>
        <end position="201"/>
    </location>
</feature>
<evidence type="ECO:0008006" key="5">
    <source>
        <dbReference type="Google" id="ProtNLM"/>
    </source>
</evidence>
<accession>A0ABP6SUU9</accession>
<keyword evidence="2" id="KW-1133">Transmembrane helix</keyword>
<dbReference type="InterPro" id="IPR036259">
    <property type="entry name" value="MFS_trans_sf"/>
</dbReference>
<dbReference type="RefSeq" id="WP_425558928.1">
    <property type="nucleotide sequence ID" value="NZ_BAAAYN010000011.1"/>
</dbReference>
<dbReference type="Proteomes" id="UP001501676">
    <property type="component" value="Unassembled WGS sequence"/>
</dbReference>
<feature type="transmembrane region" description="Helical" evidence="2">
    <location>
        <begin position="46"/>
        <end position="72"/>
    </location>
</feature>
<feature type="transmembrane region" description="Helical" evidence="2">
    <location>
        <begin position="20"/>
        <end position="39"/>
    </location>
</feature>
<comment type="caution">
    <text evidence="3">The sequence shown here is derived from an EMBL/GenBank/DDBJ whole genome shotgun (WGS) entry which is preliminary data.</text>
</comment>
<evidence type="ECO:0000313" key="4">
    <source>
        <dbReference type="Proteomes" id="UP001501676"/>
    </source>
</evidence>
<reference evidence="4" key="1">
    <citation type="journal article" date="2019" name="Int. J. Syst. Evol. Microbiol.">
        <title>The Global Catalogue of Microorganisms (GCM) 10K type strain sequencing project: providing services to taxonomists for standard genome sequencing and annotation.</title>
        <authorList>
            <consortium name="The Broad Institute Genomics Platform"/>
            <consortium name="The Broad Institute Genome Sequencing Center for Infectious Disease"/>
            <person name="Wu L."/>
            <person name="Ma J."/>
        </authorList>
    </citation>
    <scope>NUCLEOTIDE SEQUENCE [LARGE SCALE GENOMIC DNA]</scope>
    <source>
        <strain evidence="4">JCM 9458</strain>
    </source>
</reference>
<keyword evidence="4" id="KW-1185">Reference proteome</keyword>